<protein>
    <submittedName>
        <fullName evidence="1">Uncharacterized protein</fullName>
    </submittedName>
</protein>
<dbReference type="Proteomes" id="UP000294933">
    <property type="component" value="Unassembled WGS sequence"/>
</dbReference>
<dbReference type="AlphaFoldDB" id="A0A4Y7PF56"/>
<evidence type="ECO:0000313" key="1">
    <source>
        <dbReference type="EMBL" id="TDL13668.1"/>
    </source>
</evidence>
<dbReference type="VEuPathDB" id="FungiDB:BD410DRAFT_872587"/>
<gene>
    <name evidence="1" type="ORF">BD410DRAFT_872587</name>
</gene>
<feature type="non-terminal residue" evidence="1">
    <location>
        <position position="1"/>
    </location>
</feature>
<dbReference type="EMBL" id="ML170502">
    <property type="protein sequence ID" value="TDL13668.1"/>
    <property type="molecule type" value="Genomic_DNA"/>
</dbReference>
<organism evidence="1 2">
    <name type="scientific">Rickenella mellea</name>
    <dbReference type="NCBI Taxonomy" id="50990"/>
    <lineage>
        <taxon>Eukaryota</taxon>
        <taxon>Fungi</taxon>
        <taxon>Dikarya</taxon>
        <taxon>Basidiomycota</taxon>
        <taxon>Agaricomycotina</taxon>
        <taxon>Agaricomycetes</taxon>
        <taxon>Hymenochaetales</taxon>
        <taxon>Rickenellaceae</taxon>
        <taxon>Rickenella</taxon>
    </lineage>
</organism>
<name>A0A4Y7PF56_9AGAM</name>
<reference evidence="1 2" key="1">
    <citation type="submission" date="2018-06" db="EMBL/GenBank/DDBJ databases">
        <title>A transcriptomic atlas of mushroom development highlights an independent origin of complex multicellularity.</title>
        <authorList>
            <consortium name="DOE Joint Genome Institute"/>
            <person name="Krizsan K."/>
            <person name="Almasi E."/>
            <person name="Merenyi Z."/>
            <person name="Sahu N."/>
            <person name="Viragh M."/>
            <person name="Koszo T."/>
            <person name="Mondo S."/>
            <person name="Kiss B."/>
            <person name="Balint B."/>
            <person name="Kues U."/>
            <person name="Barry K."/>
            <person name="Hegedus J.C."/>
            <person name="Henrissat B."/>
            <person name="Johnson J."/>
            <person name="Lipzen A."/>
            <person name="Ohm R."/>
            <person name="Nagy I."/>
            <person name="Pangilinan J."/>
            <person name="Yan J."/>
            <person name="Xiong Y."/>
            <person name="Grigoriev I.V."/>
            <person name="Hibbett D.S."/>
            <person name="Nagy L.G."/>
        </authorList>
    </citation>
    <scope>NUCLEOTIDE SEQUENCE [LARGE SCALE GENOMIC DNA]</scope>
    <source>
        <strain evidence="1 2">SZMC22713</strain>
    </source>
</reference>
<sequence>LPEKGVRNCRFIDVPPLHRSTILLVLGEQLASNFAASFETWNKFLRTEASSFSECHEDATVMLVSWKLFSAVLDNPETYGVSLADATRSGGKM</sequence>
<proteinExistence type="predicted"/>
<dbReference type="STRING" id="50990.A0A4Y7PF56"/>
<dbReference type="OrthoDB" id="1600564at2759"/>
<evidence type="ECO:0000313" key="2">
    <source>
        <dbReference type="Proteomes" id="UP000294933"/>
    </source>
</evidence>
<keyword evidence="2" id="KW-1185">Reference proteome</keyword>
<accession>A0A4Y7PF56</accession>